<evidence type="ECO:0000256" key="6">
    <source>
        <dbReference type="ARBA" id="ARBA00047941"/>
    </source>
</evidence>
<dbReference type="GO" id="GO:0030791">
    <property type="term" value="F:arsenite methyltransferase activity"/>
    <property type="evidence" value="ECO:0007669"/>
    <property type="project" value="UniProtKB-EC"/>
</dbReference>
<protein>
    <recommendedName>
        <fullName evidence="5">Arsenite methyltransferase</fullName>
        <ecNumber evidence="4">2.1.1.137</ecNumber>
    </recommendedName>
</protein>
<proteinExistence type="inferred from homology"/>
<dbReference type="Proteomes" id="UP000019402">
    <property type="component" value="Unassembled WGS sequence"/>
</dbReference>
<evidence type="ECO:0000256" key="3">
    <source>
        <dbReference type="ARBA" id="ARBA00034487"/>
    </source>
</evidence>
<comment type="catalytic activity">
    <reaction evidence="8">
        <text>arsenic triglutathione + 3 [thioredoxin]-dithiol + 3 S-adenosyl-L-methionine = trimethylarsine + 3 [thioredoxin]-disulfide + 3 glutathione + 3 S-adenosyl-L-homocysteine + 3 H(+)</text>
        <dbReference type="Rhea" id="RHEA:69432"/>
        <dbReference type="Rhea" id="RHEA-COMP:10698"/>
        <dbReference type="Rhea" id="RHEA-COMP:10700"/>
        <dbReference type="ChEBI" id="CHEBI:15378"/>
        <dbReference type="ChEBI" id="CHEBI:27130"/>
        <dbReference type="ChEBI" id="CHEBI:29950"/>
        <dbReference type="ChEBI" id="CHEBI:50058"/>
        <dbReference type="ChEBI" id="CHEBI:57856"/>
        <dbReference type="ChEBI" id="CHEBI:57925"/>
        <dbReference type="ChEBI" id="CHEBI:59789"/>
        <dbReference type="ChEBI" id="CHEBI:183640"/>
        <dbReference type="EC" id="2.1.1.137"/>
    </reaction>
</comment>
<gene>
    <name evidence="10" type="ORF">JCM21142_3906</name>
</gene>
<dbReference type="RefSeq" id="WP_027470721.1">
    <property type="nucleotide sequence ID" value="NZ_BAMD01000007.1"/>
</dbReference>
<dbReference type="Gene3D" id="3.40.50.150">
    <property type="entry name" value="Vaccinia Virus protein VP39"/>
    <property type="match status" value="1"/>
</dbReference>
<dbReference type="SUPFAM" id="SSF53335">
    <property type="entry name" value="S-adenosyl-L-methionine-dependent methyltransferases"/>
    <property type="match status" value="1"/>
</dbReference>
<keyword evidence="1 10" id="KW-0808">Transferase</keyword>
<evidence type="ECO:0000259" key="9">
    <source>
        <dbReference type="Pfam" id="PF13847"/>
    </source>
</evidence>
<keyword evidence="2" id="KW-0949">S-adenosyl-L-methionine</keyword>
<dbReference type="AlphaFoldDB" id="W7Y2R2"/>
<dbReference type="STRING" id="869213.GCA_000517085_00733"/>
<dbReference type="OrthoDB" id="9770553at2"/>
<comment type="similarity">
    <text evidence="3">Belongs to the methyltransferase superfamily. Arsenite methyltransferase family.</text>
</comment>
<evidence type="ECO:0000256" key="8">
    <source>
        <dbReference type="ARBA" id="ARBA00048428"/>
    </source>
</evidence>
<dbReference type="InterPro" id="IPR026669">
    <property type="entry name" value="Arsenite_MeTrfase-like"/>
</dbReference>
<comment type="caution">
    <text evidence="10">The sequence shown here is derived from an EMBL/GenBank/DDBJ whole genome shotgun (WGS) entry which is preliminary data.</text>
</comment>
<evidence type="ECO:0000256" key="4">
    <source>
        <dbReference type="ARBA" id="ARBA00034521"/>
    </source>
</evidence>
<dbReference type="PANTHER" id="PTHR43675">
    <property type="entry name" value="ARSENITE METHYLTRANSFERASE"/>
    <property type="match status" value="1"/>
</dbReference>
<dbReference type="GO" id="GO:0032259">
    <property type="term" value="P:methylation"/>
    <property type="evidence" value="ECO:0007669"/>
    <property type="project" value="UniProtKB-KW"/>
</dbReference>
<accession>W7Y2R2</accession>
<evidence type="ECO:0000256" key="5">
    <source>
        <dbReference type="ARBA" id="ARBA00034545"/>
    </source>
</evidence>
<evidence type="ECO:0000256" key="7">
    <source>
        <dbReference type="ARBA" id="ARBA00047943"/>
    </source>
</evidence>
<feature type="domain" description="Methyltransferase" evidence="9">
    <location>
        <begin position="73"/>
        <end position="218"/>
    </location>
</feature>
<evidence type="ECO:0000256" key="2">
    <source>
        <dbReference type="ARBA" id="ARBA00022691"/>
    </source>
</evidence>
<dbReference type="CDD" id="cd02440">
    <property type="entry name" value="AdoMet_MTases"/>
    <property type="match status" value="1"/>
</dbReference>
<reference evidence="10 11" key="1">
    <citation type="journal article" date="2014" name="Genome Announc.">
        <title>Draft Genome Sequence of Cytophaga fermentans JCM 21142T, a Facultative Anaerobe Isolated from Marine Mud.</title>
        <authorList>
            <person name="Starns D."/>
            <person name="Oshima K."/>
            <person name="Suda W."/>
            <person name="Iino T."/>
            <person name="Yuki M."/>
            <person name="Inoue J."/>
            <person name="Kitamura K."/>
            <person name="Iida T."/>
            <person name="Darby A."/>
            <person name="Hattori M."/>
            <person name="Ohkuma M."/>
        </authorList>
    </citation>
    <scope>NUCLEOTIDE SEQUENCE [LARGE SCALE GENOMIC DNA]</scope>
    <source>
        <strain evidence="10 11">JCM 21142</strain>
    </source>
</reference>
<dbReference type="InterPro" id="IPR029063">
    <property type="entry name" value="SAM-dependent_MTases_sf"/>
</dbReference>
<evidence type="ECO:0000256" key="1">
    <source>
        <dbReference type="ARBA" id="ARBA00022679"/>
    </source>
</evidence>
<dbReference type="EMBL" id="BAMD01000007">
    <property type="protein sequence ID" value="GAF02277.1"/>
    <property type="molecule type" value="Genomic_DNA"/>
</dbReference>
<sequence>MKAQDLKFVVKEKYGEIASQSKKQNQSSCCGSTGCSDHMDYTIFSDDYTKLAGYRPEADLGLGCGLPTQYAEIKSGDHILDLGSGAGNDCFVARTIIGESGHVTGIDFTDAMLEKANKNLQKTGFKNIDFIKGDIEDMPLKDNCFDVVISNCVLNLVPDKQKAFGEIFRVLKPGGHFCISDVVLTGQLPEKMQQAAEMYAGCVSGAIQKEHYLNIITGNGFTHVVVKKEKEIEIPQNILLNYISQDELTDFKKSKVGIYSITVNGTKEI</sequence>
<keyword evidence="11" id="KW-1185">Reference proteome</keyword>
<comment type="catalytic activity">
    <reaction evidence="6">
        <text>arsenic triglutathione + [thioredoxin]-dithiol + S-adenosyl-L-methionine + 2 H2O = methylarsonous acid + [thioredoxin]-disulfide + 3 glutathione + S-adenosyl-L-homocysteine + H(+)</text>
        <dbReference type="Rhea" id="RHEA:69460"/>
        <dbReference type="Rhea" id="RHEA-COMP:10698"/>
        <dbReference type="Rhea" id="RHEA-COMP:10700"/>
        <dbReference type="ChEBI" id="CHEBI:15377"/>
        <dbReference type="ChEBI" id="CHEBI:15378"/>
        <dbReference type="ChEBI" id="CHEBI:17826"/>
        <dbReference type="ChEBI" id="CHEBI:29950"/>
        <dbReference type="ChEBI" id="CHEBI:50058"/>
        <dbReference type="ChEBI" id="CHEBI:57856"/>
        <dbReference type="ChEBI" id="CHEBI:57925"/>
        <dbReference type="ChEBI" id="CHEBI:59789"/>
        <dbReference type="ChEBI" id="CHEBI:183640"/>
        <dbReference type="EC" id="2.1.1.137"/>
    </reaction>
</comment>
<organism evidence="10 11">
    <name type="scientific">Saccharicrinis fermentans DSM 9555 = JCM 21142</name>
    <dbReference type="NCBI Taxonomy" id="869213"/>
    <lineage>
        <taxon>Bacteria</taxon>
        <taxon>Pseudomonadati</taxon>
        <taxon>Bacteroidota</taxon>
        <taxon>Bacteroidia</taxon>
        <taxon>Marinilabiliales</taxon>
        <taxon>Marinilabiliaceae</taxon>
        <taxon>Saccharicrinis</taxon>
    </lineage>
</organism>
<dbReference type="PANTHER" id="PTHR43675:SF8">
    <property type="entry name" value="ARSENITE METHYLTRANSFERASE"/>
    <property type="match status" value="1"/>
</dbReference>
<dbReference type="InterPro" id="IPR025714">
    <property type="entry name" value="Methyltranfer_dom"/>
</dbReference>
<dbReference type="eggNOG" id="COG2226">
    <property type="taxonomic scope" value="Bacteria"/>
</dbReference>
<keyword evidence="10" id="KW-0489">Methyltransferase</keyword>
<comment type="catalytic activity">
    <reaction evidence="7">
        <text>arsenic triglutathione + 2 [thioredoxin]-dithiol + 2 S-adenosyl-L-methionine + H2O = dimethylarsinous acid + 2 [thioredoxin]-disulfide + 3 glutathione + 2 S-adenosyl-L-homocysteine + 2 H(+)</text>
        <dbReference type="Rhea" id="RHEA:69464"/>
        <dbReference type="Rhea" id="RHEA-COMP:10698"/>
        <dbReference type="Rhea" id="RHEA-COMP:10700"/>
        <dbReference type="ChEBI" id="CHEBI:15377"/>
        <dbReference type="ChEBI" id="CHEBI:15378"/>
        <dbReference type="ChEBI" id="CHEBI:23808"/>
        <dbReference type="ChEBI" id="CHEBI:29950"/>
        <dbReference type="ChEBI" id="CHEBI:50058"/>
        <dbReference type="ChEBI" id="CHEBI:57856"/>
        <dbReference type="ChEBI" id="CHEBI:57925"/>
        <dbReference type="ChEBI" id="CHEBI:59789"/>
        <dbReference type="ChEBI" id="CHEBI:183640"/>
        <dbReference type="EC" id="2.1.1.137"/>
    </reaction>
</comment>
<name>W7Y2R2_9BACT</name>
<dbReference type="PROSITE" id="PS51257">
    <property type="entry name" value="PROKAR_LIPOPROTEIN"/>
    <property type="match status" value="1"/>
</dbReference>
<dbReference type="EC" id="2.1.1.137" evidence="4"/>
<dbReference type="Pfam" id="PF13847">
    <property type="entry name" value="Methyltransf_31"/>
    <property type="match status" value="1"/>
</dbReference>
<dbReference type="NCBIfam" id="NF008823">
    <property type="entry name" value="PRK11873.1"/>
    <property type="match status" value="1"/>
</dbReference>
<evidence type="ECO:0000313" key="10">
    <source>
        <dbReference type="EMBL" id="GAF02277.1"/>
    </source>
</evidence>
<evidence type="ECO:0000313" key="11">
    <source>
        <dbReference type="Proteomes" id="UP000019402"/>
    </source>
</evidence>